<sequence length="629" mass="70586">MAAGVAAWLPFARAAAIGWMPVASAPMPTPPPDNRRKQDGLILLNVSGQKFQTWRNTLERYPDTLLGSTEREFFFHEETNEYFFDRDPDIFRHILNFYRTGKLHYPRQECISAYDEELAFFGIIPEIIGDCCYEEYKDRRRENQERIQDDEDSENQNDMVPPDMTFRETMWRAFENPHTSTMALVFYYVTGFFIAVSVMANVVETVPCGTLPNRVKQVSCGERYALAFFCLDTACVMIFTVEYLLRLMAAPSRWNFIKSVMSVIDVVAIMPYYIGLVMTDNEDVSGAFVTLRVFRVFRIFKFSRHSAGLRILGYTLKSCASELGFLLFSLTMAIIIFATVMFYAEKGSSASKFTSIPAAFWYTIVTMTTLGYGDMVPKTIVGKIVGSVCSLSGVLVIALPVPVIVSNFSRIYHQSQRADKRRAQKKTKLGRIAARKSGGTSAYLQYKSNGLLSDLIDEASKAAGQALVCKANPMFDTHHNHLLHCLEKTTNHEFVDEQTFETSLLEVSMVKHPPHSPSLSSGSSSQGLSCCSRRNKRKSFNVPNSNMTGGHRNSIQELSTIHIRERPITNSRSSLNAKFEETVPLNCKQPYITAAVITLPTPPVTTPEDDGSASSPDYSQANIVRVSAL</sequence>
<keyword evidence="8 18" id="KW-1133">Transmembrane helix</keyword>
<evidence type="ECO:0000256" key="9">
    <source>
        <dbReference type="ARBA" id="ARBA00023065"/>
    </source>
</evidence>
<evidence type="ECO:0000256" key="3">
    <source>
        <dbReference type="ARBA" id="ARBA00022538"/>
    </source>
</evidence>
<keyword evidence="10 18" id="KW-0472">Membrane</keyword>
<dbReference type="GO" id="GO:0043025">
    <property type="term" value="C:neuronal cell body"/>
    <property type="evidence" value="ECO:0007669"/>
    <property type="project" value="TreeGrafter"/>
</dbReference>
<feature type="transmembrane region" description="Helical" evidence="18">
    <location>
        <begin position="323"/>
        <end position="344"/>
    </location>
</feature>
<dbReference type="Gene3D" id="1.10.287.70">
    <property type="match status" value="1"/>
</dbReference>
<dbReference type="InterPro" id="IPR024587">
    <property type="entry name" value="K_chnl_volt-dep_Kv4_C"/>
</dbReference>
<feature type="signal peptide" evidence="19">
    <location>
        <begin position="1"/>
        <end position="24"/>
    </location>
</feature>
<reference evidence="21" key="2">
    <citation type="submission" date="2025-09" db="UniProtKB">
        <authorList>
            <consortium name="Ensembl"/>
        </authorList>
    </citation>
    <scope>IDENTIFICATION</scope>
</reference>
<dbReference type="Pfam" id="PF02214">
    <property type="entry name" value="BTB_2"/>
    <property type="match status" value="1"/>
</dbReference>
<keyword evidence="7" id="KW-0630">Potassium</keyword>
<dbReference type="Pfam" id="PF00520">
    <property type="entry name" value="Ion_trans"/>
    <property type="match status" value="1"/>
</dbReference>
<feature type="transmembrane region" description="Helical" evidence="18">
    <location>
        <begin position="384"/>
        <end position="405"/>
    </location>
</feature>
<dbReference type="InterPro" id="IPR011333">
    <property type="entry name" value="SKP1/BTB/POZ_sf"/>
</dbReference>
<feature type="domain" description="BTB" evidence="20">
    <location>
        <begin position="40"/>
        <end position="139"/>
    </location>
</feature>
<evidence type="ECO:0000256" key="16">
    <source>
        <dbReference type="ARBA" id="ARBA00076406"/>
    </source>
</evidence>
<dbReference type="CTD" id="3751"/>
<dbReference type="InterPro" id="IPR000210">
    <property type="entry name" value="BTB/POZ_dom"/>
</dbReference>
<evidence type="ECO:0000256" key="8">
    <source>
        <dbReference type="ARBA" id="ARBA00022989"/>
    </source>
</evidence>
<evidence type="ECO:0000313" key="22">
    <source>
        <dbReference type="Proteomes" id="UP000694557"/>
    </source>
</evidence>
<dbReference type="FunFam" id="3.30.710.10:FF:000004">
    <property type="entry name" value="Potassium voltage-gated channel subfamily D member 3"/>
    <property type="match status" value="1"/>
</dbReference>
<dbReference type="Pfam" id="PF11601">
    <property type="entry name" value="Shal-type"/>
    <property type="match status" value="1"/>
</dbReference>
<dbReference type="AlphaFoldDB" id="A0A8C7DDG2"/>
<evidence type="ECO:0000256" key="18">
    <source>
        <dbReference type="SAM" id="Phobius"/>
    </source>
</evidence>
<evidence type="ECO:0000256" key="11">
    <source>
        <dbReference type="ARBA" id="ARBA00023303"/>
    </source>
</evidence>
<evidence type="ECO:0000256" key="17">
    <source>
        <dbReference type="SAM" id="MobiDB-lite"/>
    </source>
</evidence>
<dbReference type="GO" id="GO:0001508">
    <property type="term" value="P:action potential"/>
    <property type="evidence" value="ECO:0007669"/>
    <property type="project" value="TreeGrafter"/>
</dbReference>
<evidence type="ECO:0000256" key="19">
    <source>
        <dbReference type="SAM" id="SignalP"/>
    </source>
</evidence>
<dbReference type="FunFam" id="1.10.287.70:FF:000028">
    <property type="entry name" value="potassium voltage-gated channel subfamily D member 3"/>
    <property type="match status" value="1"/>
</dbReference>
<keyword evidence="3" id="KW-0633">Potassium transport</keyword>
<keyword evidence="2" id="KW-0813">Transport</keyword>
<feature type="compositionally biased region" description="Polar residues" evidence="17">
    <location>
        <begin position="612"/>
        <end position="621"/>
    </location>
</feature>
<keyword evidence="22" id="KW-1185">Reference proteome</keyword>
<protein>
    <recommendedName>
        <fullName evidence="14">A-type voltage-gated potassium channel KCND1</fullName>
    </recommendedName>
    <alternativeName>
        <fullName evidence="16">Potassium voltage-gated channel subfamily D member 1</fullName>
    </alternativeName>
    <alternativeName>
        <fullName evidence="15">Voltage-gated potassium channel subunit Kv4.1</fullName>
    </alternativeName>
</protein>
<dbReference type="Gene3D" id="1.20.120.350">
    <property type="entry name" value="Voltage-gated potassium channels. Chain C"/>
    <property type="match status" value="1"/>
</dbReference>
<keyword evidence="9" id="KW-0406">Ion transport</keyword>
<dbReference type="GO" id="GO:0051260">
    <property type="term" value="P:protein homooligomerization"/>
    <property type="evidence" value="ECO:0007669"/>
    <property type="project" value="InterPro"/>
</dbReference>
<comment type="subunit">
    <text evidence="13">Component of heteromultimeric potassium channels. Identified in potassium channel complexes containing KCND1, KCND2, KCND3, KCNIP1, KCNIP2, KCNIP3, KCNIP4, DPP6 and DPP10.</text>
</comment>
<evidence type="ECO:0000256" key="15">
    <source>
        <dbReference type="ARBA" id="ARBA00075631"/>
    </source>
</evidence>
<evidence type="ECO:0000256" key="1">
    <source>
        <dbReference type="ARBA" id="ARBA00004141"/>
    </source>
</evidence>
<keyword evidence="19" id="KW-0732">Signal</keyword>
<dbReference type="PANTHER" id="PTHR11537:SF265">
    <property type="entry name" value="POTASSIUM VOLTAGE-GATED CHANNEL SUBFAMILY D MEMBER 2"/>
    <property type="match status" value="1"/>
</dbReference>
<name>A0A8C7DDG2_ONCKI</name>
<dbReference type="PRINTS" id="PR00169">
    <property type="entry name" value="KCHANNEL"/>
</dbReference>
<dbReference type="PRINTS" id="PR01497">
    <property type="entry name" value="SHALCHANNEL"/>
</dbReference>
<dbReference type="SMART" id="SM00225">
    <property type="entry name" value="BTB"/>
    <property type="match status" value="1"/>
</dbReference>
<dbReference type="Pfam" id="PF11879">
    <property type="entry name" value="DUF3399"/>
    <property type="match status" value="1"/>
</dbReference>
<evidence type="ECO:0000256" key="13">
    <source>
        <dbReference type="ARBA" id="ARBA00066223"/>
    </source>
</evidence>
<evidence type="ECO:0000256" key="5">
    <source>
        <dbReference type="ARBA" id="ARBA00022826"/>
    </source>
</evidence>
<feature type="region of interest" description="Disordered" evidence="17">
    <location>
        <begin position="600"/>
        <end position="621"/>
    </location>
</feature>
<evidence type="ECO:0000256" key="2">
    <source>
        <dbReference type="ARBA" id="ARBA00022448"/>
    </source>
</evidence>
<keyword evidence="5" id="KW-0631">Potassium channel</keyword>
<dbReference type="GeneTree" id="ENSGT00940000155472"/>
<gene>
    <name evidence="21" type="primary">KCND2</name>
    <name evidence="21" type="synonym">LOC109875983</name>
</gene>
<dbReference type="InterPro" id="IPR005821">
    <property type="entry name" value="Ion_trans_dom"/>
</dbReference>
<dbReference type="InterPro" id="IPR028325">
    <property type="entry name" value="VG_K_chnl"/>
</dbReference>
<feature type="chain" id="PRO_5034044806" description="A-type voltage-gated potassium channel KCND1" evidence="19">
    <location>
        <begin position="25"/>
        <end position="629"/>
    </location>
</feature>
<comment type="similarity">
    <text evidence="12">Belongs to the potassium channel family. D (Shal) (TC 1.A.1.2) subfamily. Kv4.1/KCND1 sub-subfamily.</text>
</comment>
<dbReference type="Gene3D" id="3.30.710.10">
    <property type="entry name" value="Potassium Channel Kv1.1, Chain A"/>
    <property type="match status" value="1"/>
</dbReference>
<reference evidence="21" key="1">
    <citation type="submission" date="2025-08" db="UniProtKB">
        <authorList>
            <consortium name="Ensembl"/>
        </authorList>
    </citation>
    <scope>IDENTIFICATION</scope>
</reference>
<feature type="transmembrane region" description="Helical" evidence="18">
    <location>
        <begin position="224"/>
        <end position="245"/>
    </location>
</feature>
<keyword evidence="11" id="KW-0407">Ion channel</keyword>
<accession>A0A8C7DDG2</accession>
<dbReference type="Proteomes" id="UP000694557">
    <property type="component" value="Unassembled WGS sequence"/>
</dbReference>
<dbReference type="GO" id="GO:0045211">
    <property type="term" value="C:postsynaptic membrane"/>
    <property type="evidence" value="ECO:0007669"/>
    <property type="project" value="TreeGrafter"/>
</dbReference>
<feature type="transmembrane region" description="Helical" evidence="18">
    <location>
        <begin position="257"/>
        <end position="278"/>
    </location>
</feature>
<evidence type="ECO:0000256" key="10">
    <source>
        <dbReference type="ARBA" id="ARBA00023136"/>
    </source>
</evidence>
<dbReference type="SUPFAM" id="SSF81324">
    <property type="entry name" value="Voltage-gated potassium channels"/>
    <property type="match status" value="1"/>
</dbReference>
<dbReference type="PANTHER" id="PTHR11537">
    <property type="entry name" value="VOLTAGE-GATED POTASSIUM CHANNEL"/>
    <property type="match status" value="1"/>
</dbReference>
<dbReference type="InterPro" id="IPR021645">
    <property type="entry name" value="Shal-type_N"/>
</dbReference>
<proteinExistence type="inferred from homology"/>
<comment type="subcellular location">
    <subcellularLocation>
        <location evidence="1">Membrane</location>
        <topology evidence="1">Multi-pass membrane protein</topology>
    </subcellularLocation>
</comment>
<dbReference type="GO" id="GO:0008076">
    <property type="term" value="C:voltage-gated potassium channel complex"/>
    <property type="evidence" value="ECO:0007669"/>
    <property type="project" value="InterPro"/>
</dbReference>
<evidence type="ECO:0000256" key="12">
    <source>
        <dbReference type="ARBA" id="ARBA00061375"/>
    </source>
</evidence>
<dbReference type="GO" id="GO:0043197">
    <property type="term" value="C:dendritic spine"/>
    <property type="evidence" value="ECO:0007669"/>
    <property type="project" value="TreeGrafter"/>
</dbReference>
<dbReference type="Ensembl" id="ENSOKIT00005021055.1">
    <property type="protein sequence ID" value="ENSOKIP00005019763.1"/>
    <property type="gene ID" value="ENSOKIG00005008748.1"/>
</dbReference>
<evidence type="ECO:0000256" key="6">
    <source>
        <dbReference type="ARBA" id="ARBA00022882"/>
    </source>
</evidence>
<organism evidence="21 22">
    <name type="scientific">Oncorhynchus kisutch</name>
    <name type="common">Coho salmon</name>
    <name type="synonym">Salmo kisutch</name>
    <dbReference type="NCBI Taxonomy" id="8019"/>
    <lineage>
        <taxon>Eukaryota</taxon>
        <taxon>Metazoa</taxon>
        <taxon>Chordata</taxon>
        <taxon>Craniata</taxon>
        <taxon>Vertebrata</taxon>
        <taxon>Euteleostomi</taxon>
        <taxon>Actinopterygii</taxon>
        <taxon>Neopterygii</taxon>
        <taxon>Teleostei</taxon>
        <taxon>Protacanthopterygii</taxon>
        <taxon>Salmoniformes</taxon>
        <taxon>Salmonidae</taxon>
        <taxon>Salmoninae</taxon>
        <taxon>Oncorhynchus</taxon>
    </lineage>
</organism>
<dbReference type="InterPro" id="IPR003968">
    <property type="entry name" value="K_chnl_volt-dep_Kv"/>
</dbReference>
<dbReference type="InterPro" id="IPR003975">
    <property type="entry name" value="K_chnl_volt-dep_Kv4"/>
</dbReference>
<dbReference type="PRINTS" id="PR01491">
    <property type="entry name" value="KVCHANNEL"/>
</dbReference>
<evidence type="ECO:0000313" key="21">
    <source>
        <dbReference type="Ensembl" id="ENSOKIP00005019763.1"/>
    </source>
</evidence>
<dbReference type="SUPFAM" id="SSF54695">
    <property type="entry name" value="POZ domain"/>
    <property type="match status" value="1"/>
</dbReference>
<evidence type="ECO:0000256" key="7">
    <source>
        <dbReference type="ARBA" id="ARBA00022958"/>
    </source>
</evidence>
<dbReference type="InterPro" id="IPR027359">
    <property type="entry name" value="Volt_channel_dom_sf"/>
</dbReference>
<evidence type="ECO:0000256" key="14">
    <source>
        <dbReference type="ARBA" id="ARBA00070409"/>
    </source>
</evidence>
<dbReference type="GO" id="GO:0005250">
    <property type="term" value="F:A-type (transient outward) potassium channel activity"/>
    <property type="evidence" value="ECO:0007669"/>
    <property type="project" value="TreeGrafter"/>
</dbReference>
<feature type="transmembrane region" description="Helical" evidence="18">
    <location>
        <begin position="356"/>
        <end position="372"/>
    </location>
</feature>
<keyword evidence="4 18" id="KW-0812">Transmembrane</keyword>
<keyword evidence="6" id="KW-0851">Voltage-gated channel</keyword>
<dbReference type="InterPro" id="IPR003131">
    <property type="entry name" value="T1-type_BTB"/>
</dbReference>
<dbReference type="FunFam" id="1.20.120.350:FF:000016">
    <property type="entry name" value="Potassium voltage-gated channel subfamily D member 3"/>
    <property type="match status" value="1"/>
</dbReference>
<evidence type="ECO:0000256" key="4">
    <source>
        <dbReference type="ARBA" id="ARBA00022692"/>
    </source>
</evidence>
<evidence type="ECO:0000259" key="20">
    <source>
        <dbReference type="SMART" id="SM00225"/>
    </source>
</evidence>